<keyword evidence="1" id="KW-0812">Transmembrane</keyword>
<evidence type="ECO:0000313" key="2">
    <source>
        <dbReference type="EMBL" id="SHJ82023.1"/>
    </source>
</evidence>
<evidence type="ECO:0000313" key="3">
    <source>
        <dbReference type="Proteomes" id="UP000184080"/>
    </source>
</evidence>
<keyword evidence="1" id="KW-1133">Transmembrane helix</keyword>
<gene>
    <name evidence="2" type="ORF">SAMN05444401_3976</name>
</gene>
<evidence type="ECO:0000256" key="1">
    <source>
        <dbReference type="SAM" id="Phobius"/>
    </source>
</evidence>
<dbReference type="RefSeq" id="WP_073010941.1">
    <property type="nucleotide sequence ID" value="NZ_FQZO01000008.1"/>
</dbReference>
<dbReference type="EMBL" id="FQZO01000008">
    <property type="protein sequence ID" value="SHJ82023.1"/>
    <property type="molecule type" value="Genomic_DNA"/>
</dbReference>
<proteinExistence type="predicted"/>
<dbReference type="AlphaFoldDB" id="A0A1M6MFA3"/>
<organism evidence="2 3">
    <name type="scientific">Clostridium amylolyticum</name>
    <dbReference type="NCBI Taxonomy" id="1121298"/>
    <lineage>
        <taxon>Bacteria</taxon>
        <taxon>Bacillati</taxon>
        <taxon>Bacillota</taxon>
        <taxon>Clostridia</taxon>
        <taxon>Eubacteriales</taxon>
        <taxon>Clostridiaceae</taxon>
        <taxon>Clostridium</taxon>
    </lineage>
</organism>
<feature type="transmembrane region" description="Helical" evidence="1">
    <location>
        <begin position="60"/>
        <end position="82"/>
    </location>
</feature>
<protein>
    <submittedName>
        <fullName evidence="2">Uncharacterized protein</fullName>
    </submittedName>
</protein>
<dbReference type="OrthoDB" id="2086822at2"/>
<dbReference type="Proteomes" id="UP000184080">
    <property type="component" value="Unassembled WGS sequence"/>
</dbReference>
<keyword evidence="1" id="KW-0472">Membrane</keyword>
<keyword evidence="3" id="KW-1185">Reference proteome</keyword>
<sequence>MKFNKGLLSISSILTIATILFLPYSFSDGFQFKFGYPFSFATLYNLPEPIKPNEILISRIYINGLMLVLDILIVYLTLNYLVELVKRRKIKTK</sequence>
<name>A0A1M6MFA3_9CLOT</name>
<reference evidence="2 3" key="1">
    <citation type="submission" date="2016-11" db="EMBL/GenBank/DDBJ databases">
        <authorList>
            <person name="Jaros S."/>
            <person name="Januszkiewicz K."/>
            <person name="Wedrychowicz H."/>
        </authorList>
    </citation>
    <scope>NUCLEOTIDE SEQUENCE [LARGE SCALE GENOMIC DNA]</scope>
    <source>
        <strain evidence="2 3">DSM 21864</strain>
    </source>
</reference>
<accession>A0A1M6MFA3</accession>